<evidence type="ECO:0008006" key="3">
    <source>
        <dbReference type="Google" id="ProtNLM"/>
    </source>
</evidence>
<dbReference type="AlphaFoldDB" id="I5AQE9"/>
<accession>I5AQE9</accession>
<evidence type="ECO:0000313" key="2">
    <source>
        <dbReference type="Proteomes" id="UP000005753"/>
    </source>
</evidence>
<dbReference type="eggNOG" id="COG5464">
    <property type="taxonomic scope" value="Bacteria"/>
</dbReference>
<keyword evidence="2" id="KW-1185">Reference proteome</keyword>
<dbReference type="EMBL" id="CM001487">
    <property type="protein sequence ID" value="EIM56022.1"/>
    <property type="molecule type" value="Genomic_DNA"/>
</dbReference>
<dbReference type="Pfam" id="PF12784">
    <property type="entry name" value="PDDEXK_2"/>
    <property type="match status" value="1"/>
</dbReference>
<organism evidence="1 2">
    <name type="scientific">Eubacterium cellulosolvens (strain ATCC 43171 / JCM 9499 / 6)</name>
    <name type="common">Cillobacterium cellulosolvens</name>
    <dbReference type="NCBI Taxonomy" id="633697"/>
    <lineage>
        <taxon>Bacteria</taxon>
        <taxon>Bacillati</taxon>
        <taxon>Bacillota</taxon>
        <taxon>Clostridia</taxon>
        <taxon>Eubacteriales</taxon>
        <taxon>Eubacteriaceae</taxon>
        <taxon>Eubacterium</taxon>
    </lineage>
</organism>
<dbReference type="OrthoDB" id="9811201at2"/>
<reference evidence="1 2" key="2">
    <citation type="submission" date="2012-02" db="EMBL/GenBank/DDBJ databases">
        <title>Improved High-Quality Draft sequence of Eubacterium cellulosolvens 6.</title>
        <authorList>
            <consortium name="US DOE Joint Genome Institute"/>
            <person name="Lucas S."/>
            <person name="Han J."/>
            <person name="Lapidus A."/>
            <person name="Cheng J.-F."/>
            <person name="Goodwin L."/>
            <person name="Pitluck S."/>
            <person name="Peters L."/>
            <person name="Mikhailova N."/>
            <person name="Gu W."/>
            <person name="Detter J.C."/>
            <person name="Han C."/>
            <person name="Tapia R."/>
            <person name="Land M."/>
            <person name="Hauser L."/>
            <person name="Kyrpides N."/>
            <person name="Ivanova N."/>
            <person name="Pagani I."/>
            <person name="Johnson E."/>
            <person name="Mukhopadhyay B."/>
            <person name="Anderson I."/>
            <person name="Woyke T."/>
        </authorList>
    </citation>
    <scope>NUCLEOTIDE SEQUENCE [LARGE SCALE GENOMIC DNA]</scope>
    <source>
        <strain evidence="1 2">6</strain>
    </source>
</reference>
<dbReference type="HOGENOM" id="CLU_071023_1_1_9"/>
<proteinExistence type="predicted"/>
<name>I5AQE9_EUBC6</name>
<evidence type="ECO:0000313" key="1">
    <source>
        <dbReference type="EMBL" id="EIM56022.1"/>
    </source>
</evidence>
<gene>
    <name evidence="1" type="ORF">EubceDRAFT1_0160</name>
</gene>
<dbReference type="STRING" id="633697.EubceDRAFT1_0160"/>
<sequence>MTKKRGTEKKHCKIELSPEISAELEKTVDDLNLFDDDLMGKVFDGNVEATELLLQIILERKDFHVTRVRGQVEFRSPSPKGRTIRLDILATGEDGTVFNVEVQQKSKGSHIRRTRFHQSMIDARLLKEKQDFRELQDTYIIFICKHDKFRKNKPIYHIDKSIRETGQNVDDGAHVIYVNGRYRGDDDFGKLAHDFNCMNPELIYFKPLADGIRHFKETEKGRGNMCEAFEKLAEKVADERAEQVTNKHLEAILKSGKFSLEEALDILEITGKDREMYAKQFAQ</sequence>
<reference evidence="1 2" key="1">
    <citation type="submission" date="2010-08" db="EMBL/GenBank/DDBJ databases">
        <authorList>
            <consortium name="US DOE Joint Genome Institute (JGI-PGF)"/>
            <person name="Lucas S."/>
            <person name="Copeland A."/>
            <person name="Lapidus A."/>
            <person name="Cheng J.-F."/>
            <person name="Bruce D."/>
            <person name="Goodwin L."/>
            <person name="Pitluck S."/>
            <person name="Land M.L."/>
            <person name="Hauser L."/>
            <person name="Chang Y.-J."/>
            <person name="Anderson I.J."/>
            <person name="Johnson E."/>
            <person name="Mulhopadhyay B."/>
            <person name="Kyrpides N."/>
            <person name="Woyke T.J."/>
        </authorList>
    </citation>
    <scope>NUCLEOTIDE SEQUENCE [LARGE SCALE GENOMIC DNA]</scope>
    <source>
        <strain evidence="1 2">6</strain>
    </source>
</reference>
<protein>
    <recommendedName>
        <fullName evidence="3">PD-(D/E)XK nuclease family transposase</fullName>
    </recommendedName>
</protein>
<dbReference type="Proteomes" id="UP000005753">
    <property type="component" value="Chromosome"/>
</dbReference>